<evidence type="ECO:0000313" key="2">
    <source>
        <dbReference type="Proteomes" id="UP001152607"/>
    </source>
</evidence>
<proteinExistence type="predicted"/>
<accession>A0A9W4U4X0</accession>
<keyword evidence="2" id="KW-1185">Reference proteome</keyword>
<dbReference type="AlphaFoldDB" id="A0A9W4U4X0"/>
<name>A0A9W4U4X0_9PLEO</name>
<comment type="caution">
    <text evidence="1">The sequence shown here is derived from an EMBL/GenBank/DDBJ whole genome shotgun (WGS) entry which is preliminary data.</text>
</comment>
<evidence type="ECO:0000313" key="1">
    <source>
        <dbReference type="EMBL" id="CAI6275862.1"/>
    </source>
</evidence>
<sequence>MPDGLLAGCIVAHGPDSAVSPCLLARSVPRSRATTDCLLPCCTFISLHAVESMPNRRLHILAFQSWNRFGAARSVRVPRPESRTHPPLQTY</sequence>
<organism evidence="1 2">
    <name type="scientific">Periconia digitata</name>
    <dbReference type="NCBI Taxonomy" id="1303443"/>
    <lineage>
        <taxon>Eukaryota</taxon>
        <taxon>Fungi</taxon>
        <taxon>Dikarya</taxon>
        <taxon>Ascomycota</taxon>
        <taxon>Pezizomycotina</taxon>
        <taxon>Dothideomycetes</taxon>
        <taxon>Pleosporomycetidae</taxon>
        <taxon>Pleosporales</taxon>
        <taxon>Massarineae</taxon>
        <taxon>Periconiaceae</taxon>
        <taxon>Periconia</taxon>
    </lineage>
</organism>
<gene>
    <name evidence="1" type="ORF">PDIGIT_LOCUS1913</name>
</gene>
<dbReference type="Proteomes" id="UP001152607">
    <property type="component" value="Unassembled WGS sequence"/>
</dbReference>
<dbReference type="EMBL" id="CAOQHR010000001">
    <property type="protein sequence ID" value="CAI6275862.1"/>
    <property type="molecule type" value="Genomic_DNA"/>
</dbReference>
<reference evidence="1" key="1">
    <citation type="submission" date="2023-01" db="EMBL/GenBank/DDBJ databases">
        <authorList>
            <person name="Van Ghelder C."/>
            <person name="Rancurel C."/>
        </authorList>
    </citation>
    <scope>NUCLEOTIDE SEQUENCE</scope>
    <source>
        <strain evidence="1">CNCM I-4278</strain>
    </source>
</reference>
<protein>
    <submittedName>
        <fullName evidence="1">Uncharacterized protein</fullName>
    </submittedName>
</protein>